<dbReference type="InterPro" id="IPR041091">
    <property type="entry name" value="RPGRIP1_C"/>
</dbReference>
<evidence type="ECO:0000259" key="1">
    <source>
        <dbReference type="Pfam" id="PF18111"/>
    </source>
</evidence>
<sequence>MLTSDSSESSLIKFTVVSEPSPDEQNLDCEDVGYGTIDLREILEYNQDKIQEDILIYDARETSTVIGSLNVSIKALDALFTSTNFFEF</sequence>
<proteinExistence type="predicted"/>
<dbReference type="InterPro" id="IPR035892">
    <property type="entry name" value="C2_domain_sf"/>
</dbReference>
<comment type="caution">
    <text evidence="2">The sequence shown here is derived from an EMBL/GenBank/DDBJ whole genome shotgun (WGS) entry which is preliminary data.</text>
</comment>
<dbReference type="GO" id="GO:0035869">
    <property type="term" value="C:ciliary transition zone"/>
    <property type="evidence" value="ECO:0007669"/>
    <property type="project" value="TreeGrafter"/>
</dbReference>
<accession>A0AAV4PYC3</accession>
<keyword evidence="3" id="KW-1185">Reference proteome</keyword>
<organism evidence="2 3">
    <name type="scientific">Caerostris extrusa</name>
    <name type="common">Bark spider</name>
    <name type="synonym">Caerostris bankana</name>
    <dbReference type="NCBI Taxonomy" id="172846"/>
    <lineage>
        <taxon>Eukaryota</taxon>
        <taxon>Metazoa</taxon>
        <taxon>Ecdysozoa</taxon>
        <taxon>Arthropoda</taxon>
        <taxon>Chelicerata</taxon>
        <taxon>Arachnida</taxon>
        <taxon>Araneae</taxon>
        <taxon>Araneomorphae</taxon>
        <taxon>Entelegynae</taxon>
        <taxon>Araneoidea</taxon>
        <taxon>Araneidae</taxon>
        <taxon>Caerostris</taxon>
    </lineage>
</organism>
<dbReference type="PANTHER" id="PTHR14240:SF1">
    <property type="entry name" value="PROTEIN FANTOM-RELATED"/>
    <property type="match status" value="1"/>
</dbReference>
<name>A0AAV4PYC3_CAEEX</name>
<evidence type="ECO:0000313" key="2">
    <source>
        <dbReference type="EMBL" id="GIY01750.1"/>
    </source>
</evidence>
<reference evidence="2 3" key="1">
    <citation type="submission" date="2021-06" db="EMBL/GenBank/DDBJ databases">
        <title>Caerostris extrusa draft genome.</title>
        <authorList>
            <person name="Kono N."/>
            <person name="Arakawa K."/>
        </authorList>
    </citation>
    <scope>NUCLEOTIDE SEQUENCE [LARGE SCALE GENOMIC DNA]</scope>
</reference>
<dbReference type="EMBL" id="BPLR01005365">
    <property type="protein sequence ID" value="GIY01750.1"/>
    <property type="molecule type" value="Genomic_DNA"/>
</dbReference>
<protein>
    <submittedName>
        <fullName evidence="2">Protein fantom</fullName>
    </submittedName>
</protein>
<feature type="domain" description="RPGRIP1 C-terminal" evidence="1">
    <location>
        <begin position="1"/>
        <end position="79"/>
    </location>
</feature>
<dbReference type="PANTHER" id="PTHR14240">
    <property type="entry name" value="RETINITIS PIGMENTOSA GTPASE REGULATOR-INTERACTING PROTEIN"/>
    <property type="match status" value="1"/>
</dbReference>
<dbReference type="GO" id="GO:1905515">
    <property type="term" value="P:non-motile cilium assembly"/>
    <property type="evidence" value="ECO:0007669"/>
    <property type="project" value="TreeGrafter"/>
</dbReference>
<dbReference type="InterPro" id="IPR031139">
    <property type="entry name" value="RPGRIP1_fam"/>
</dbReference>
<evidence type="ECO:0000313" key="3">
    <source>
        <dbReference type="Proteomes" id="UP001054945"/>
    </source>
</evidence>
<gene>
    <name evidence="2" type="primary">Rpgrip1l</name>
    <name evidence="2" type="ORF">CEXT_474341</name>
</gene>
<dbReference type="AlphaFoldDB" id="A0AAV4PYC3"/>
<dbReference type="Gene3D" id="2.60.40.150">
    <property type="entry name" value="C2 domain"/>
    <property type="match status" value="1"/>
</dbReference>
<dbReference type="Proteomes" id="UP001054945">
    <property type="component" value="Unassembled WGS sequence"/>
</dbReference>
<dbReference type="Pfam" id="PF18111">
    <property type="entry name" value="RPGR1_C"/>
    <property type="match status" value="1"/>
</dbReference>